<evidence type="ECO:0000256" key="2">
    <source>
        <dbReference type="ARBA" id="ARBA00023315"/>
    </source>
</evidence>
<dbReference type="Proteomes" id="UP001589810">
    <property type="component" value="Unassembled WGS sequence"/>
</dbReference>
<dbReference type="SUPFAM" id="SSF55048">
    <property type="entry name" value="Probable ACP-binding domain of malonyl-CoA ACP transacylase"/>
    <property type="match status" value="1"/>
</dbReference>
<organism evidence="6 7">
    <name type="scientific">Kutzneria chonburiensis</name>
    <dbReference type="NCBI Taxonomy" id="1483604"/>
    <lineage>
        <taxon>Bacteria</taxon>
        <taxon>Bacillati</taxon>
        <taxon>Actinomycetota</taxon>
        <taxon>Actinomycetes</taxon>
        <taxon>Pseudonocardiales</taxon>
        <taxon>Pseudonocardiaceae</taxon>
        <taxon>Kutzneria</taxon>
    </lineage>
</organism>
<comment type="caution">
    <text evidence="6">The sequence shown here is derived from an EMBL/GenBank/DDBJ whole genome shotgun (WGS) entry which is preliminary data.</text>
</comment>
<evidence type="ECO:0000259" key="5">
    <source>
        <dbReference type="SMART" id="SM00827"/>
    </source>
</evidence>
<comment type="similarity">
    <text evidence="4">Belongs to the fabD family.</text>
</comment>
<accession>A0ABV6N6T7</accession>
<dbReference type="InterPro" id="IPR014043">
    <property type="entry name" value="Acyl_transferase_dom"/>
</dbReference>
<dbReference type="InterPro" id="IPR016035">
    <property type="entry name" value="Acyl_Trfase/lysoPLipase"/>
</dbReference>
<proteinExistence type="inferred from homology"/>
<dbReference type="InterPro" id="IPR001227">
    <property type="entry name" value="Ac_transferase_dom_sf"/>
</dbReference>
<dbReference type="InterPro" id="IPR016036">
    <property type="entry name" value="Malonyl_transacylase_ACP-bd"/>
</dbReference>
<protein>
    <recommendedName>
        <fullName evidence="4">Malonyl CoA-acyl carrier protein transacylase</fullName>
        <ecNumber evidence="4">2.3.1.39</ecNumber>
    </recommendedName>
</protein>
<dbReference type="InterPro" id="IPR050858">
    <property type="entry name" value="Mal-CoA-ACP_Trans/PKS_FabD"/>
</dbReference>
<keyword evidence="7" id="KW-1185">Reference proteome</keyword>
<dbReference type="PANTHER" id="PTHR42681">
    <property type="entry name" value="MALONYL-COA-ACYL CARRIER PROTEIN TRANSACYLASE, MITOCHONDRIAL"/>
    <property type="match status" value="1"/>
</dbReference>
<dbReference type="Gene3D" id="3.30.70.250">
    <property type="entry name" value="Malonyl-CoA ACP transacylase, ACP-binding"/>
    <property type="match status" value="1"/>
</dbReference>
<evidence type="ECO:0000256" key="1">
    <source>
        <dbReference type="ARBA" id="ARBA00022679"/>
    </source>
</evidence>
<keyword evidence="1 4" id="KW-0808">Transferase</keyword>
<dbReference type="SMART" id="SM00827">
    <property type="entry name" value="PKS_AT"/>
    <property type="match status" value="1"/>
</dbReference>
<keyword evidence="2 4" id="KW-0012">Acyltransferase</keyword>
<feature type="domain" description="Malonyl-CoA:ACP transacylase (MAT)" evidence="5">
    <location>
        <begin position="6"/>
        <end position="281"/>
    </location>
</feature>
<dbReference type="PIRSF" id="PIRSF000446">
    <property type="entry name" value="Mct"/>
    <property type="match status" value="1"/>
</dbReference>
<reference evidence="6 7" key="1">
    <citation type="submission" date="2024-09" db="EMBL/GenBank/DDBJ databases">
        <authorList>
            <person name="Sun Q."/>
            <person name="Mori K."/>
        </authorList>
    </citation>
    <scope>NUCLEOTIDE SEQUENCE [LARGE SCALE GENOMIC DNA]</scope>
    <source>
        <strain evidence="6 7">TBRC 1432</strain>
    </source>
</reference>
<dbReference type="InterPro" id="IPR024925">
    <property type="entry name" value="Malonyl_CoA-ACP_transAc"/>
</dbReference>
<evidence type="ECO:0000313" key="6">
    <source>
        <dbReference type="EMBL" id="MFC0548248.1"/>
    </source>
</evidence>
<dbReference type="Gene3D" id="3.40.366.10">
    <property type="entry name" value="Malonyl-Coenzyme A Acyl Carrier Protein, domain 2"/>
    <property type="match status" value="1"/>
</dbReference>
<evidence type="ECO:0000256" key="4">
    <source>
        <dbReference type="PIRNR" id="PIRNR000446"/>
    </source>
</evidence>
<dbReference type="RefSeq" id="WP_273937912.1">
    <property type="nucleotide sequence ID" value="NZ_CP097263.1"/>
</dbReference>
<dbReference type="InterPro" id="IPR004410">
    <property type="entry name" value="Malonyl_CoA-ACP_transAc_FabD"/>
</dbReference>
<sequence length="281" mass="30329">MPRIYLFAGQGAQKVGMGREEFERFPELEREASEVLGYSVRTLCLEDPDLLLGNTRYTQPAMFVVNALAYRAKVEERGRPELALGHSLGEYNALEAAGAFSFADGLRLVAARAAAMARITGGGMTVVAGLGETQIRFLLLRAGFDTVELANLNTPQQTVLAGPVDDLEEFAPILEDAGARMVRRLPVSGPFHSRHMTPAAQELAPLLRATTFNPLAFPVIANLTAQPYTVDTAAELLIGQIDGAVRWSESLLPLVDSEFVEVGGTMLTSMVRQIKRAAVAA</sequence>
<dbReference type="EC" id="2.3.1.39" evidence="4"/>
<dbReference type="PANTHER" id="PTHR42681:SF1">
    <property type="entry name" value="MALONYL-COA-ACYL CARRIER PROTEIN TRANSACYLASE, MITOCHONDRIAL"/>
    <property type="match status" value="1"/>
</dbReference>
<comment type="catalytic activity">
    <reaction evidence="3 4">
        <text>holo-[ACP] + malonyl-CoA = malonyl-[ACP] + CoA</text>
        <dbReference type="Rhea" id="RHEA:41792"/>
        <dbReference type="Rhea" id="RHEA-COMP:9623"/>
        <dbReference type="Rhea" id="RHEA-COMP:9685"/>
        <dbReference type="ChEBI" id="CHEBI:57287"/>
        <dbReference type="ChEBI" id="CHEBI:57384"/>
        <dbReference type="ChEBI" id="CHEBI:64479"/>
        <dbReference type="ChEBI" id="CHEBI:78449"/>
        <dbReference type="EC" id="2.3.1.39"/>
    </reaction>
</comment>
<dbReference type="NCBIfam" id="TIGR00128">
    <property type="entry name" value="fabD"/>
    <property type="match status" value="1"/>
</dbReference>
<evidence type="ECO:0000313" key="7">
    <source>
        <dbReference type="Proteomes" id="UP001589810"/>
    </source>
</evidence>
<dbReference type="SUPFAM" id="SSF52151">
    <property type="entry name" value="FabD/lysophospholipase-like"/>
    <property type="match status" value="1"/>
</dbReference>
<dbReference type="Pfam" id="PF00698">
    <property type="entry name" value="Acyl_transf_1"/>
    <property type="match status" value="1"/>
</dbReference>
<evidence type="ECO:0000256" key="3">
    <source>
        <dbReference type="ARBA" id="ARBA00048462"/>
    </source>
</evidence>
<dbReference type="EMBL" id="JBHLUD010000015">
    <property type="protein sequence ID" value="MFC0548248.1"/>
    <property type="molecule type" value="Genomic_DNA"/>
</dbReference>
<gene>
    <name evidence="6" type="primary">fabD</name>
    <name evidence="6" type="ORF">ACFFH7_42540</name>
</gene>
<name>A0ABV6N6T7_9PSEU</name>
<dbReference type="GO" id="GO:0004314">
    <property type="term" value="F:[acyl-carrier-protein] S-malonyltransferase activity"/>
    <property type="evidence" value="ECO:0007669"/>
    <property type="project" value="UniProtKB-EC"/>
</dbReference>